<dbReference type="RefSeq" id="WP_348392920.1">
    <property type="nucleotide sequence ID" value="NZ_CP134145.1"/>
</dbReference>
<dbReference type="InterPro" id="IPR003591">
    <property type="entry name" value="Leu-rich_rpt_typical-subtyp"/>
</dbReference>
<dbReference type="Pfam" id="PF12799">
    <property type="entry name" value="LRR_4"/>
    <property type="match status" value="2"/>
</dbReference>
<dbReference type="Gene3D" id="3.80.10.10">
    <property type="entry name" value="Ribonuclease Inhibitor"/>
    <property type="match status" value="2"/>
</dbReference>
<accession>A0ABY9TZ13</accession>
<evidence type="ECO:0000313" key="3">
    <source>
        <dbReference type="EMBL" id="WNC73810.1"/>
    </source>
</evidence>
<evidence type="ECO:0000256" key="1">
    <source>
        <dbReference type="ARBA" id="ARBA00022614"/>
    </source>
</evidence>
<dbReference type="InterPro" id="IPR001611">
    <property type="entry name" value="Leu-rich_rpt"/>
</dbReference>
<evidence type="ECO:0000256" key="2">
    <source>
        <dbReference type="ARBA" id="ARBA00022737"/>
    </source>
</evidence>
<keyword evidence="4" id="KW-1185">Reference proteome</keyword>
<dbReference type="SUPFAM" id="SSF52058">
    <property type="entry name" value="L domain-like"/>
    <property type="match status" value="1"/>
</dbReference>
<dbReference type="PROSITE" id="PS51450">
    <property type="entry name" value="LRR"/>
    <property type="match status" value="6"/>
</dbReference>
<dbReference type="PANTHER" id="PTHR46652:SF3">
    <property type="entry name" value="LEUCINE-RICH REPEAT-CONTAINING PROTEIN 9"/>
    <property type="match status" value="1"/>
</dbReference>
<evidence type="ECO:0000313" key="4">
    <source>
        <dbReference type="Proteomes" id="UP001258994"/>
    </source>
</evidence>
<dbReference type="SMART" id="SM00369">
    <property type="entry name" value="LRR_TYP"/>
    <property type="match status" value="4"/>
</dbReference>
<dbReference type="InterPro" id="IPR025875">
    <property type="entry name" value="Leu-rich_rpt_4"/>
</dbReference>
<sequence>MGLHLKFKDILWAGSMATATLLTGCGGSGSDSSDAPEILTFAPTVEIQGSNRSLERETIALQAVADDIDGTISAYEWSVDLDGMSFTGGQGPEITFTAPDVDEDTVITFKVTVTDNDNETATDFFSFTSAALTQELFIAGTAIDEEIINAEIFINVGDQNFETTANSTGGYYLTIDVNERNFKELVKITAFGQPDIQPGVKLISLLTTFEKLVAKANSQNQLGLFEDFNVNVTNLSTAKYFLAQQLAIELAQGDDVNAEGALVTAENYDVIYAYFDPAHADAANTLPKLIERAIVIKAIVDIDGYELPSGVEDTYELLSNETSYIDVLARINSDTTEIDGLTLIDYIRVQTLGNELISEFPDFDGDGIFDIDDDDRDNDGIQDADSTQVPYDYSPFNAEIWGPRIEQITFVSDDPENDPYLYFLAVCIQQSIRSFPPSTIDDVDSWTQVNAHDITILRCPGYPNLKENGPLAHFVNLESLTIQDTGITDISSIAGLTKLVEVDVSNTNISSVEPFAELTNLEKLDLSRTTIADISPLSNLTLVKDLNLANTNVADITALSQFSGLELLDLSDSAVTDLTPLEGKQVLTTLLAHDAKITTLANFSTLPALQTLTLYGNGNDEGTGLSDISNLAVFANFTELDLSNNNIEDISVLADFTKLTNLDLSYNNITDISALTNASQLVELNLSDSNVAVIDALADKPQLSNLVLSGNNITSLLPLATSTEMTVLLLENNNITSLDGLANLLNLQSLQLENNDISDVTIIIAWPNLPAELDLTGNFLSKEDHLVIAAKAETEETVYFGDWDDREIITGGPFTDVTIDFQFDLPQLGTNHRDSSSYQTIEELDRIHCVESAQLAAPICYESRQLITGQTLCSADAGSQQMTCTEADEWDGIRNKTWYGTTFSIDFDQSIQPNNKFIAGFENRLILTLLRVNYAQVLVTCSALDATTNMATCELTENLWSAEEELYPNGMRFSTDVAITWQQDHTQPFFPRCDGVQDTNTAQCYPVHGTLQEGDRDGKGQTNYDATPFTLDMSKITLHSIPGGCEEGTICRQ</sequence>
<dbReference type="CDD" id="cd00146">
    <property type="entry name" value="PKD"/>
    <property type="match status" value="1"/>
</dbReference>
<dbReference type="InterPro" id="IPR013783">
    <property type="entry name" value="Ig-like_fold"/>
</dbReference>
<protein>
    <submittedName>
        <fullName evidence="3">Leucine-rich repeat domain-containing protein</fullName>
    </submittedName>
</protein>
<reference evidence="4" key="1">
    <citation type="submission" date="2023-09" db="EMBL/GenBank/DDBJ databases">
        <authorList>
            <person name="Li S."/>
            <person name="Li X."/>
            <person name="Zhang C."/>
            <person name="Zhao Z."/>
        </authorList>
    </citation>
    <scope>NUCLEOTIDE SEQUENCE [LARGE SCALE GENOMIC DNA]</scope>
    <source>
        <strain evidence="4">SQ149</strain>
    </source>
</reference>
<dbReference type="Pfam" id="PF22352">
    <property type="entry name" value="K319L-like_PKD"/>
    <property type="match status" value="1"/>
</dbReference>
<dbReference type="EMBL" id="CP134145">
    <property type="protein sequence ID" value="WNC73810.1"/>
    <property type="molecule type" value="Genomic_DNA"/>
</dbReference>
<dbReference type="PROSITE" id="PS51257">
    <property type="entry name" value="PROKAR_LIPOPROTEIN"/>
    <property type="match status" value="1"/>
</dbReference>
<keyword evidence="1" id="KW-0433">Leucine-rich repeat</keyword>
<dbReference type="InterPro" id="IPR050836">
    <property type="entry name" value="SDS22/Internalin_LRR"/>
</dbReference>
<dbReference type="PANTHER" id="PTHR46652">
    <property type="entry name" value="LEUCINE-RICH REPEAT AND IQ DOMAIN-CONTAINING PROTEIN 1-RELATED"/>
    <property type="match status" value="1"/>
</dbReference>
<dbReference type="InterPro" id="IPR032675">
    <property type="entry name" value="LRR_dom_sf"/>
</dbReference>
<organism evidence="3 4">
    <name type="scientific">Thalassotalea psychrophila</name>
    <dbReference type="NCBI Taxonomy" id="3065647"/>
    <lineage>
        <taxon>Bacteria</taxon>
        <taxon>Pseudomonadati</taxon>
        <taxon>Pseudomonadota</taxon>
        <taxon>Gammaproteobacteria</taxon>
        <taxon>Alteromonadales</taxon>
        <taxon>Colwelliaceae</taxon>
        <taxon>Thalassotalea</taxon>
    </lineage>
</organism>
<proteinExistence type="predicted"/>
<gene>
    <name evidence="3" type="ORF">RGQ13_07425</name>
</gene>
<keyword evidence="2" id="KW-0677">Repeat</keyword>
<dbReference type="SMART" id="SM00365">
    <property type="entry name" value="LRR_SD22"/>
    <property type="match status" value="6"/>
</dbReference>
<name>A0ABY9TZ13_9GAMM</name>
<dbReference type="Proteomes" id="UP001258994">
    <property type="component" value="Chromosome"/>
</dbReference>
<dbReference type="Gene3D" id="2.60.40.10">
    <property type="entry name" value="Immunoglobulins"/>
    <property type="match status" value="1"/>
</dbReference>